<evidence type="ECO:0000313" key="14">
    <source>
        <dbReference type="Proteomes" id="UP000236161"/>
    </source>
</evidence>
<keyword evidence="5 9" id="KW-0694">RNA-binding</keyword>
<dbReference type="PRINTS" id="PR00961">
    <property type="entry name" value="HUDSXLRNA"/>
</dbReference>
<feature type="domain" description="RRM" evidence="12">
    <location>
        <begin position="132"/>
        <end position="213"/>
    </location>
</feature>
<feature type="region of interest" description="Disordered" evidence="10">
    <location>
        <begin position="760"/>
        <end position="793"/>
    </location>
</feature>
<dbReference type="PANTHER" id="PTHR24012">
    <property type="entry name" value="RNA BINDING PROTEIN"/>
    <property type="match status" value="1"/>
</dbReference>
<dbReference type="STRING" id="1088818.A0A2I0ALZ0"/>
<dbReference type="InterPro" id="IPR000504">
    <property type="entry name" value="RRM_dom"/>
</dbReference>
<dbReference type="EMBL" id="KZ451971">
    <property type="protein sequence ID" value="PKA56573.1"/>
    <property type="molecule type" value="Genomic_DNA"/>
</dbReference>
<protein>
    <recommendedName>
        <fullName evidence="8">Flowering time control protein FCA</fullName>
    </recommendedName>
</protein>
<dbReference type="OrthoDB" id="410044at2759"/>
<feature type="region of interest" description="Disordered" evidence="10">
    <location>
        <begin position="299"/>
        <end position="388"/>
    </location>
</feature>
<dbReference type="InterPro" id="IPR002343">
    <property type="entry name" value="Hud_Sxl_RNA"/>
</dbReference>
<dbReference type="Pfam" id="PF00397">
    <property type="entry name" value="WW"/>
    <property type="match status" value="1"/>
</dbReference>
<dbReference type="Proteomes" id="UP000236161">
    <property type="component" value="Unassembled WGS sequence"/>
</dbReference>
<dbReference type="Gene3D" id="3.30.70.330">
    <property type="match status" value="2"/>
</dbReference>
<dbReference type="InterPro" id="IPR036020">
    <property type="entry name" value="WW_dom_sf"/>
</dbReference>
<sequence length="793" mass="85661">MERGRIDRFGDRQADRSGDGGRHSRMTPRWSSDSPTNQHHRFPRGAGGDSGGVAEGFTGVRFHPYRGPPDFPSVGGAGGGPGIRGGQGFRDVQGFHDGPGGFGGPQLPMGGNKRGFGSRGGSPDYGEGNRYAKLFIGSVPKTATEEDIRPMFEEHGDVVEVALIKDRRTGQQQGCCFIKYANSEQADRAIRALHNQYTLPGGTGPVQVRYADGERERLVEDKLFVASLNRRASEKEVEEIFAPYGHVEDVYLMKDEMKQSRGCGFVKFANRDMALAAMNALHGTYVMRGCDQPLIVRFADPKRPRPTDQRGGPAFGGPGFGSRSDAVIPNRQPHNFEDSGEGLMPNKGWQPLNTQSGGLPSQMNTPGFGAPTPSTGPGSFGDGAASSNGNLPNLARISSSAQQGNFNPPLAHVPTTVGQQMLPMQKPSLGPQSILPSLPLHNNQISSSNAQTPALQVPMQQLGHAQPPQSIGLNPLSQGFLPQQFPGVSGQLSVSPSLSHQNTSMQNPLGSQQQALPAVPIQQQLAASNISPQFLQQPVQQLPSQILLQQQAQTLQSSYQSSQQAIFQIQQQLQMMQQSNLSQQQNSQTVKPQSSWTGPPTTSSASASAPAGVIPSSMSAAPSHSLSAPSGAVTLTCNWTEHTSPEGFKYYYNSVTRESKWEKPEELTIFEQQQHQQKILLLQQQQQQQQQKVAAPQLMSPSHTASQIQMQAIQQVPQAQPQPQMQIRQQAQLQQLLQPSMAYQSSGVAGHQNVQELSYAQLHGPGSVTDSARVQQGMPVSQEWAWKSKPPGS</sequence>
<dbReference type="GO" id="GO:1990904">
    <property type="term" value="C:ribonucleoprotein complex"/>
    <property type="evidence" value="ECO:0007669"/>
    <property type="project" value="InterPro"/>
</dbReference>
<accession>A0A2I0ALZ0</accession>
<dbReference type="SUPFAM" id="SSF54928">
    <property type="entry name" value="RNA-binding domain, RBD"/>
    <property type="match status" value="2"/>
</dbReference>
<dbReference type="SMART" id="SM00360">
    <property type="entry name" value="RRM"/>
    <property type="match status" value="2"/>
</dbReference>
<comment type="subcellular location">
    <subcellularLocation>
        <location evidence="1">Nucleus</location>
    </subcellularLocation>
</comment>
<dbReference type="SUPFAM" id="SSF51045">
    <property type="entry name" value="WW domain"/>
    <property type="match status" value="1"/>
</dbReference>
<evidence type="ECO:0000259" key="12">
    <source>
        <dbReference type="PROSITE" id="PS50102"/>
    </source>
</evidence>
<evidence type="ECO:0000256" key="1">
    <source>
        <dbReference type="ARBA" id="ARBA00004123"/>
    </source>
</evidence>
<keyword evidence="3" id="KW-0677">Repeat</keyword>
<feature type="compositionally biased region" description="Gly residues" evidence="10">
    <location>
        <begin position="75"/>
        <end position="88"/>
    </location>
</feature>
<dbReference type="PROSITE" id="PS50020">
    <property type="entry name" value="WW_DOMAIN_2"/>
    <property type="match status" value="1"/>
</dbReference>
<dbReference type="SMART" id="SM00456">
    <property type="entry name" value="WW"/>
    <property type="match status" value="1"/>
</dbReference>
<organism evidence="13 14">
    <name type="scientific">Apostasia shenzhenica</name>
    <dbReference type="NCBI Taxonomy" id="1088818"/>
    <lineage>
        <taxon>Eukaryota</taxon>
        <taxon>Viridiplantae</taxon>
        <taxon>Streptophyta</taxon>
        <taxon>Embryophyta</taxon>
        <taxon>Tracheophyta</taxon>
        <taxon>Spermatophyta</taxon>
        <taxon>Magnoliopsida</taxon>
        <taxon>Liliopsida</taxon>
        <taxon>Asparagales</taxon>
        <taxon>Orchidaceae</taxon>
        <taxon>Apostasioideae</taxon>
        <taxon>Apostasia</taxon>
    </lineage>
</organism>
<evidence type="ECO:0000256" key="6">
    <source>
        <dbReference type="ARBA" id="ARBA00023089"/>
    </source>
</evidence>
<keyword evidence="2" id="KW-0217">Developmental protein</keyword>
<dbReference type="Gene3D" id="2.20.70.10">
    <property type="match status" value="1"/>
</dbReference>
<feature type="domain" description="RRM" evidence="12">
    <location>
        <begin position="221"/>
        <end position="301"/>
    </location>
</feature>
<evidence type="ECO:0000256" key="9">
    <source>
        <dbReference type="PROSITE-ProRule" id="PRU00176"/>
    </source>
</evidence>
<feature type="region of interest" description="Disordered" evidence="10">
    <location>
        <begin position="1"/>
        <end position="124"/>
    </location>
</feature>
<gene>
    <name evidence="13" type="primary">FCA</name>
    <name evidence="13" type="ORF">AXF42_Ash015346</name>
</gene>
<dbReference type="GO" id="GO:0003723">
    <property type="term" value="F:RNA binding"/>
    <property type="evidence" value="ECO:0007669"/>
    <property type="project" value="UniProtKB-UniRule"/>
</dbReference>
<dbReference type="InterPro" id="IPR001202">
    <property type="entry name" value="WW_dom"/>
</dbReference>
<dbReference type="FunFam" id="3.30.70.330:FF:000374">
    <property type="entry name" value="Flowering time control protein FCA"/>
    <property type="match status" value="1"/>
</dbReference>
<feature type="compositionally biased region" description="Gly residues" evidence="10">
    <location>
        <begin position="45"/>
        <end position="54"/>
    </location>
</feature>
<dbReference type="PROSITE" id="PS50102">
    <property type="entry name" value="RRM"/>
    <property type="match status" value="2"/>
</dbReference>
<dbReference type="GO" id="GO:0030154">
    <property type="term" value="P:cell differentiation"/>
    <property type="evidence" value="ECO:0007669"/>
    <property type="project" value="UniProtKB-KW"/>
</dbReference>
<feature type="compositionally biased region" description="Basic and acidic residues" evidence="10">
    <location>
        <begin position="299"/>
        <end position="308"/>
    </location>
</feature>
<evidence type="ECO:0000256" key="8">
    <source>
        <dbReference type="ARBA" id="ARBA00071861"/>
    </source>
</evidence>
<evidence type="ECO:0000256" key="5">
    <source>
        <dbReference type="ARBA" id="ARBA00022884"/>
    </source>
</evidence>
<dbReference type="Pfam" id="PF00076">
    <property type="entry name" value="RRM_1"/>
    <property type="match status" value="2"/>
</dbReference>
<evidence type="ECO:0000256" key="10">
    <source>
        <dbReference type="SAM" id="MobiDB-lite"/>
    </source>
</evidence>
<name>A0A2I0ALZ0_9ASPA</name>
<dbReference type="GO" id="GO:0005634">
    <property type="term" value="C:nucleus"/>
    <property type="evidence" value="ECO:0007669"/>
    <property type="project" value="UniProtKB-SubCell"/>
</dbReference>
<dbReference type="InterPro" id="IPR012677">
    <property type="entry name" value="Nucleotide-bd_a/b_plait_sf"/>
</dbReference>
<keyword evidence="4" id="KW-0221">Differentiation</keyword>
<reference evidence="13 14" key="1">
    <citation type="journal article" date="2017" name="Nature">
        <title>The Apostasia genome and the evolution of orchids.</title>
        <authorList>
            <person name="Zhang G.Q."/>
            <person name="Liu K.W."/>
            <person name="Li Z."/>
            <person name="Lohaus R."/>
            <person name="Hsiao Y.Y."/>
            <person name="Niu S.C."/>
            <person name="Wang J.Y."/>
            <person name="Lin Y.C."/>
            <person name="Xu Q."/>
            <person name="Chen L.J."/>
            <person name="Yoshida K."/>
            <person name="Fujiwara S."/>
            <person name="Wang Z.W."/>
            <person name="Zhang Y.Q."/>
            <person name="Mitsuda N."/>
            <person name="Wang M."/>
            <person name="Liu G.H."/>
            <person name="Pecoraro L."/>
            <person name="Huang H.X."/>
            <person name="Xiao X.J."/>
            <person name="Lin M."/>
            <person name="Wu X.Y."/>
            <person name="Wu W.L."/>
            <person name="Chen Y.Y."/>
            <person name="Chang S.B."/>
            <person name="Sakamoto S."/>
            <person name="Ohme-Takagi M."/>
            <person name="Yagi M."/>
            <person name="Zeng S.J."/>
            <person name="Shen C.Y."/>
            <person name="Yeh C.M."/>
            <person name="Luo Y.B."/>
            <person name="Tsai W.C."/>
            <person name="Van de Peer Y."/>
            <person name="Liu Z.J."/>
        </authorList>
    </citation>
    <scope>NUCLEOTIDE SEQUENCE [LARGE SCALE GENOMIC DNA]</scope>
    <source>
        <strain evidence="14">cv. Shenzhen</strain>
        <tissue evidence="13">Stem</tissue>
    </source>
</reference>
<dbReference type="InterPro" id="IPR035979">
    <property type="entry name" value="RBD_domain_sf"/>
</dbReference>
<evidence type="ECO:0000256" key="7">
    <source>
        <dbReference type="ARBA" id="ARBA00023242"/>
    </source>
</evidence>
<feature type="region of interest" description="Disordered" evidence="10">
    <location>
        <begin position="580"/>
        <end position="611"/>
    </location>
</feature>
<dbReference type="CDD" id="cd00201">
    <property type="entry name" value="WW"/>
    <property type="match status" value="1"/>
</dbReference>
<evidence type="ECO:0000256" key="3">
    <source>
        <dbReference type="ARBA" id="ARBA00022737"/>
    </source>
</evidence>
<evidence type="ECO:0000256" key="4">
    <source>
        <dbReference type="ARBA" id="ARBA00022782"/>
    </source>
</evidence>
<dbReference type="FunFam" id="3.30.70.330:FF:000332">
    <property type="entry name" value="flowering time control protein FCA isoform X2"/>
    <property type="match status" value="1"/>
</dbReference>
<feature type="region of interest" description="Disordered" evidence="10">
    <location>
        <begin position="491"/>
        <end position="515"/>
    </location>
</feature>
<keyword evidence="14" id="KW-1185">Reference proteome</keyword>
<keyword evidence="7" id="KW-0539">Nucleus</keyword>
<feature type="domain" description="WW" evidence="11">
    <location>
        <begin position="633"/>
        <end position="666"/>
    </location>
</feature>
<proteinExistence type="predicted"/>
<evidence type="ECO:0000313" key="13">
    <source>
        <dbReference type="EMBL" id="PKA56573.1"/>
    </source>
</evidence>
<feature type="compositionally biased region" description="Basic and acidic residues" evidence="10">
    <location>
        <begin position="1"/>
        <end position="22"/>
    </location>
</feature>
<keyword evidence="6" id="KW-0287">Flowering</keyword>
<evidence type="ECO:0000256" key="2">
    <source>
        <dbReference type="ARBA" id="ARBA00022473"/>
    </source>
</evidence>
<dbReference type="AlphaFoldDB" id="A0A2I0ALZ0"/>
<evidence type="ECO:0000259" key="11">
    <source>
        <dbReference type="PROSITE" id="PS50020"/>
    </source>
</evidence>
<feature type="compositionally biased region" description="Polar residues" evidence="10">
    <location>
        <begin position="351"/>
        <end position="365"/>
    </location>
</feature>
<dbReference type="GO" id="GO:0009908">
    <property type="term" value="P:flower development"/>
    <property type="evidence" value="ECO:0007669"/>
    <property type="project" value="UniProtKB-KW"/>
</dbReference>